<name>A0ACB8M6J8_CITSI</name>
<protein>
    <submittedName>
        <fullName evidence="1">Uncharacterized protein</fullName>
    </submittedName>
</protein>
<keyword evidence="2" id="KW-1185">Reference proteome</keyword>
<organism evidence="1 2">
    <name type="scientific">Citrus sinensis</name>
    <name type="common">Sweet orange</name>
    <name type="synonym">Citrus aurantium var. sinensis</name>
    <dbReference type="NCBI Taxonomy" id="2711"/>
    <lineage>
        <taxon>Eukaryota</taxon>
        <taxon>Viridiplantae</taxon>
        <taxon>Streptophyta</taxon>
        <taxon>Embryophyta</taxon>
        <taxon>Tracheophyta</taxon>
        <taxon>Spermatophyta</taxon>
        <taxon>Magnoliopsida</taxon>
        <taxon>eudicotyledons</taxon>
        <taxon>Gunneridae</taxon>
        <taxon>Pentapetalae</taxon>
        <taxon>rosids</taxon>
        <taxon>malvids</taxon>
        <taxon>Sapindales</taxon>
        <taxon>Rutaceae</taxon>
        <taxon>Aurantioideae</taxon>
        <taxon>Citrus</taxon>
    </lineage>
</organism>
<reference evidence="2" key="1">
    <citation type="journal article" date="2023" name="Hortic. Res.">
        <title>A chromosome-level phased genome enabling allele-level studies in sweet orange: a case study on citrus Huanglongbing tolerance.</title>
        <authorList>
            <person name="Wu B."/>
            <person name="Yu Q."/>
            <person name="Deng Z."/>
            <person name="Duan Y."/>
            <person name="Luo F."/>
            <person name="Gmitter F. Jr."/>
        </authorList>
    </citation>
    <scope>NUCLEOTIDE SEQUENCE [LARGE SCALE GENOMIC DNA]</scope>
    <source>
        <strain evidence="2">cv. Valencia</strain>
    </source>
</reference>
<accession>A0ACB8M6J8</accession>
<sequence>MDIAYLIDPSVVTCELDIDGVEAMPQTRSPLSSKSNSNIPISQVSNVFLVLRRQLFAFLCYLFIYCCFVLFSSFSSKRHLRGFAKKWRIHLQEEANGQNSYKHLLVHVVKEGETLTSISKQYGVSVYSIAAVNKNIVDVDLVFEGQRLNIPSSVREELQATVKNVISSFDLKEIHRRSLNVFYGRLDKRHISMQITHRLPHIWRNRLPSFDLKETLQHSLNVFDGPLDKKYFIMEITHGLPQAKTTGYFLVVVPLIAFCIRCMIGAFHTRIAGGSGHQVANGSKGRHPGSKTVRWKSALRDIIEEDLDSGSRPRTNDPVEEQDQAQPLVSFEESSHAYRKLEDDYEKFLSECGMSKWGYWRGEILQIVNGIKVEILQNLLLSFFNNQNIRESDSGLKKMKEKIQTVNRSVNDVVVAAEAQLSIGGAAAALSKKNKSGKIEHNRGSKRRKLTAAKENGKAPLQITHAKGQV</sequence>
<dbReference type="EMBL" id="CM039172">
    <property type="protein sequence ID" value="KAH9781488.1"/>
    <property type="molecule type" value="Genomic_DNA"/>
</dbReference>
<evidence type="ECO:0000313" key="1">
    <source>
        <dbReference type="EMBL" id="KAH9781488.1"/>
    </source>
</evidence>
<comment type="caution">
    <text evidence="1">The sequence shown here is derived from an EMBL/GenBank/DDBJ whole genome shotgun (WGS) entry which is preliminary data.</text>
</comment>
<gene>
    <name evidence="1" type="ORF">KPL71_008496</name>
</gene>
<proteinExistence type="predicted"/>
<evidence type="ECO:0000313" key="2">
    <source>
        <dbReference type="Proteomes" id="UP000829398"/>
    </source>
</evidence>
<dbReference type="Proteomes" id="UP000829398">
    <property type="component" value="Chromosome 3"/>
</dbReference>